<evidence type="ECO:0000256" key="6">
    <source>
        <dbReference type="ARBA" id="ARBA00022729"/>
    </source>
</evidence>
<keyword evidence="5" id="KW-0812">Transmembrane</keyword>
<feature type="signal peptide" evidence="11">
    <location>
        <begin position="1"/>
        <end position="26"/>
    </location>
</feature>
<evidence type="ECO:0000256" key="7">
    <source>
        <dbReference type="ARBA" id="ARBA00023065"/>
    </source>
</evidence>
<dbReference type="InterPro" id="IPR023614">
    <property type="entry name" value="Porin_dom_sf"/>
</dbReference>
<comment type="subcellular location">
    <subcellularLocation>
        <location evidence="1">Cell outer membrane</location>
        <topology evidence="1">Multi-pass membrane protein</topology>
    </subcellularLocation>
</comment>
<dbReference type="AlphaFoldDB" id="A0A4Y8MUZ2"/>
<evidence type="ECO:0000259" key="12">
    <source>
        <dbReference type="Pfam" id="PF13609"/>
    </source>
</evidence>
<evidence type="ECO:0000256" key="2">
    <source>
        <dbReference type="ARBA" id="ARBA00011233"/>
    </source>
</evidence>
<organism evidence="13 14">
    <name type="scientific">Paraburkholderia dipogonis</name>
    <dbReference type="NCBI Taxonomy" id="1211383"/>
    <lineage>
        <taxon>Bacteria</taxon>
        <taxon>Pseudomonadati</taxon>
        <taxon>Pseudomonadota</taxon>
        <taxon>Betaproteobacteria</taxon>
        <taxon>Burkholderiales</taxon>
        <taxon>Burkholderiaceae</taxon>
        <taxon>Paraburkholderia</taxon>
    </lineage>
</organism>
<evidence type="ECO:0000256" key="10">
    <source>
        <dbReference type="ARBA" id="ARBA00023237"/>
    </source>
</evidence>
<evidence type="ECO:0000256" key="4">
    <source>
        <dbReference type="ARBA" id="ARBA00022452"/>
    </source>
</evidence>
<dbReference type="InterPro" id="IPR050298">
    <property type="entry name" value="Gram-neg_bact_OMP"/>
</dbReference>
<evidence type="ECO:0000256" key="1">
    <source>
        <dbReference type="ARBA" id="ARBA00004571"/>
    </source>
</evidence>
<keyword evidence="8" id="KW-0626">Porin</keyword>
<dbReference type="CDD" id="cd00342">
    <property type="entry name" value="gram_neg_porins"/>
    <property type="match status" value="1"/>
</dbReference>
<dbReference type="InterPro" id="IPR033900">
    <property type="entry name" value="Gram_neg_porin_domain"/>
</dbReference>
<evidence type="ECO:0000313" key="14">
    <source>
        <dbReference type="Proteomes" id="UP000297385"/>
    </source>
</evidence>
<accession>A0A4Y8MUZ2</accession>
<feature type="chain" id="PRO_5021274057" evidence="11">
    <location>
        <begin position="27"/>
        <end position="361"/>
    </location>
</feature>
<name>A0A4Y8MUZ2_9BURK</name>
<dbReference type="PANTHER" id="PTHR34501">
    <property type="entry name" value="PROTEIN YDDL-RELATED"/>
    <property type="match status" value="1"/>
</dbReference>
<keyword evidence="4" id="KW-1134">Transmembrane beta strand</keyword>
<dbReference type="GO" id="GO:0015288">
    <property type="term" value="F:porin activity"/>
    <property type="evidence" value="ECO:0007669"/>
    <property type="project" value="UniProtKB-KW"/>
</dbReference>
<evidence type="ECO:0000256" key="3">
    <source>
        <dbReference type="ARBA" id="ARBA00022448"/>
    </source>
</evidence>
<comment type="caution">
    <text evidence="13">The sequence shown here is derived from an EMBL/GenBank/DDBJ whole genome shotgun (WGS) entry which is preliminary data.</text>
</comment>
<keyword evidence="7" id="KW-0406">Ion transport</keyword>
<evidence type="ECO:0000256" key="5">
    <source>
        <dbReference type="ARBA" id="ARBA00022692"/>
    </source>
</evidence>
<evidence type="ECO:0000256" key="9">
    <source>
        <dbReference type="ARBA" id="ARBA00023136"/>
    </source>
</evidence>
<reference evidence="13 14" key="1">
    <citation type="submission" date="2019-03" db="EMBL/GenBank/DDBJ databases">
        <title>Complete Genome Sequence of Paraburkholderia dipogonis ICMP 19430T, a Nitrogen-fixing Symbiont of the South African Invasive Legume Dipogon lignosus in New Zealand.</title>
        <authorList>
            <person name="De Meyer S.E."/>
        </authorList>
    </citation>
    <scope>NUCLEOTIDE SEQUENCE [LARGE SCALE GENOMIC DNA]</scope>
    <source>
        <strain evidence="13 14">ICMP 19430</strain>
    </source>
</reference>
<dbReference type="GeneID" id="97309073"/>
<dbReference type="GO" id="GO:0046930">
    <property type="term" value="C:pore complex"/>
    <property type="evidence" value="ECO:0007669"/>
    <property type="project" value="UniProtKB-KW"/>
</dbReference>
<gene>
    <name evidence="13" type="ORF">E2553_31490</name>
</gene>
<evidence type="ECO:0000313" key="13">
    <source>
        <dbReference type="EMBL" id="TFE41208.1"/>
    </source>
</evidence>
<dbReference type="GO" id="GO:0009279">
    <property type="term" value="C:cell outer membrane"/>
    <property type="evidence" value="ECO:0007669"/>
    <property type="project" value="UniProtKB-SubCell"/>
</dbReference>
<evidence type="ECO:0000256" key="8">
    <source>
        <dbReference type="ARBA" id="ARBA00023114"/>
    </source>
</evidence>
<evidence type="ECO:0000256" key="11">
    <source>
        <dbReference type="SAM" id="SignalP"/>
    </source>
</evidence>
<proteinExistence type="predicted"/>
<dbReference type="SUPFAM" id="SSF56935">
    <property type="entry name" value="Porins"/>
    <property type="match status" value="1"/>
</dbReference>
<keyword evidence="9" id="KW-0472">Membrane</keyword>
<dbReference type="PANTHER" id="PTHR34501:SF9">
    <property type="entry name" value="MAJOR OUTER MEMBRANE PROTEIN P.IA"/>
    <property type="match status" value="1"/>
</dbReference>
<feature type="domain" description="Porin" evidence="12">
    <location>
        <begin position="17"/>
        <end position="330"/>
    </location>
</feature>
<keyword evidence="10" id="KW-0998">Cell outer membrane</keyword>
<dbReference type="EMBL" id="SNVI01000002">
    <property type="protein sequence ID" value="TFE41208.1"/>
    <property type="molecule type" value="Genomic_DNA"/>
</dbReference>
<keyword evidence="3" id="KW-0813">Transport</keyword>
<sequence>MKSNMKKVTLSFTCAGLSGLAAGVQAQSSVTMYGIMDAGVEYVNHANGAGREGDAVRLVSGGRNISRWGLRGVEDLGGGMKAVFQLESGINIANGRFDDGPDSIFARRAFIGLKNRYGQLTLGRNFTTTFDYMLPFDPMGYAPNYSWGVSSTAAAGRRDLIFVRSANAVRYDGTYSGLKFGALYGFGNVPGSMKTGSKYNVGLGYEQGPFAAVATFDRQNGASDSVTPADITDYIQGVHAGVSYDFGAVKAMAGYRTYQRTFRTQQQTQRSSTYWIGAQYEVTPVVTLSGAVYHQDVTNSDGGDPTLFSVRGQYALSKHTVLYLSGAYAMTGHGKLVSVSRDQAGASDTQVGVTVGVQQRF</sequence>
<dbReference type="GO" id="GO:0006811">
    <property type="term" value="P:monoatomic ion transport"/>
    <property type="evidence" value="ECO:0007669"/>
    <property type="project" value="UniProtKB-KW"/>
</dbReference>
<dbReference type="Gene3D" id="2.40.160.10">
    <property type="entry name" value="Porin"/>
    <property type="match status" value="1"/>
</dbReference>
<protein>
    <submittedName>
        <fullName evidence="13">Porin</fullName>
    </submittedName>
</protein>
<dbReference type="Proteomes" id="UP000297385">
    <property type="component" value="Unassembled WGS sequence"/>
</dbReference>
<dbReference type="RefSeq" id="WP_134464051.1">
    <property type="nucleotide sequence ID" value="NZ_JBHSSZ010000036.1"/>
</dbReference>
<comment type="subunit">
    <text evidence="2">Homotrimer.</text>
</comment>
<dbReference type="Pfam" id="PF13609">
    <property type="entry name" value="Porin_4"/>
    <property type="match status" value="1"/>
</dbReference>
<keyword evidence="6 11" id="KW-0732">Signal</keyword>